<evidence type="ECO:0000256" key="1">
    <source>
        <dbReference type="ARBA" id="ARBA00006566"/>
    </source>
</evidence>
<dbReference type="SUPFAM" id="SSF55060">
    <property type="entry name" value="GHMP Kinase, C-terminal domain"/>
    <property type="match status" value="1"/>
</dbReference>
<evidence type="ECO:0000313" key="9">
    <source>
        <dbReference type="Proteomes" id="UP000011724"/>
    </source>
</evidence>
<reference evidence="8 9" key="1">
    <citation type="journal article" date="2013" name="PLoS ONE">
        <title>The first genomic and proteomic characterization of a deep-sea sulfate reducer: insights into the piezophilic lifestyle of Desulfovibrio piezophilus.</title>
        <authorList>
            <person name="Pradel N."/>
            <person name="Ji B."/>
            <person name="Gimenez G."/>
            <person name="Talla E."/>
            <person name="Lenoble P."/>
            <person name="Garel M."/>
            <person name="Tamburini C."/>
            <person name="Fourquet P."/>
            <person name="Lebrun R."/>
            <person name="Bertin P."/>
            <person name="Denis Y."/>
            <person name="Pophillat M."/>
            <person name="Barbe V."/>
            <person name="Ollivier B."/>
            <person name="Dolla A."/>
        </authorList>
    </citation>
    <scope>NUCLEOTIDE SEQUENCE [LARGE SCALE GENOMIC DNA]</scope>
    <source>
        <strain evidence="9">DSM 10523 / SB164P1</strain>
    </source>
</reference>
<feature type="domain" description="Galactokinase N-terminal" evidence="7">
    <location>
        <begin position="51"/>
        <end position="88"/>
    </location>
</feature>
<dbReference type="AlphaFoldDB" id="M1WM08"/>
<comment type="similarity">
    <text evidence="1">Belongs to the GHMP kinase family. GalK subfamily.</text>
</comment>
<dbReference type="InterPro" id="IPR000705">
    <property type="entry name" value="Galactokinase"/>
</dbReference>
<keyword evidence="4 8" id="KW-0418">Kinase</keyword>
<evidence type="ECO:0000256" key="5">
    <source>
        <dbReference type="ARBA" id="ARBA00022840"/>
    </source>
</evidence>
<dbReference type="GO" id="GO:0005524">
    <property type="term" value="F:ATP binding"/>
    <property type="evidence" value="ECO:0007669"/>
    <property type="project" value="UniProtKB-KW"/>
</dbReference>
<dbReference type="KEGG" id="dpi:BN4_11550"/>
<dbReference type="InterPro" id="IPR036554">
    <property type="entry name" value="GHMP_kinase_C_sf"/>
</dbReference>
<evidence type="ECO:0000259" key="7">
    <source>
        <dbReference type="Pfam" id="PF10509"/>
    </source>
</evidence>
<dbReference type="EC" id="2.7.1.6" evidence="8"/>
<name>M1WM08_PSEP2</name>
<accession>M1WM08</accession>
<dbReference type="PANTHER" id="PTHR10457:SF7">
    <property type="entry name" value="GALACTOKINASE-RELATED"/>
    <property type="match status" value="1"/>
</dbReference>
<dbReference type="InterPro" id="IPR019539">
    <property type="entry name" value="GalKase_N"/>
</dbReference>
<protein>
    <submittedName>
        <fullName evidence="8">Galactokinase</fullName>
        <ecNumber evidence="8">2.7.1.6</ecNumber>
    </submittedName>
</protein>
<dbReference type="GO" id="GO:0006012">
    <property type="term" value="P:galactose metabolic process"/>
    <property type="evidence" value="ECO:0007669"/>
    <property type="project" value="InterPro"/>
</dbReference>
<dbReference type="PIRSF" id="PIRSF000530">
    <property type="entry name" value="Galactokinase"/>
    <property type="match status" value="1"/>
</dbReference>
<keyword evidence="3" id="KW-0547">Nucleotide-binding</keyword>
<dbReference type="InterPro" id="IPR014721">
    <property type="entry name" value="Ribsml_uS5_D2-typ_fold_subgr"/>
</dbReference>
<keyword evidence="9" id="KW-1185">Reference proteome</keyword>
<dbReference type="eggNOG" id="COG0153">
    <property type="taxonomic scope" value="Bacteria"/>
</dbReference>
<dbReference type="InterPro" id="IPR020568">
    <property type="entry name" value="Ribosomal_Su5_D2-typ_SF"/>
</dbReference>
<dbReference type="InterPro" id="IPR006204">
    <property type="entry name" value="GHMP_kinase_N_dom"/>
</dbReference>
<evidence type="ECO:0000256" key="2">
    <source>
        <dbReference type="ARBA" id="ARBA00022679"/>
    </source>
</evidence>
<dbReference type="PATRIC" id="fig|879567.3.peg.1617"/>
<sequence>MATVQEYKAALCRGDLDDVLLALYGEDALLQQHERWQHLLTRMMPWSKERAVCLVSVPGRTELGGNHTDHNHGVVLAAAVSFDCLAVALPSDGNRVRIKSEGFSETIEVDLGDLSFHPSEVGDPTALVRGVADGFVRAGLAVGGFDACVTGNIPMGTGLSSSAAFEVCVGRIFNQLYNAGSVDDVTLARIGRRAENVHFDKPCGLMDQLSCAVEGVLSIDFLDQEKPVVTDVACDFQRTAYQLAVVDTGGSHADLTPEYAAIPREMTQAARALGQEYARGLTMGQIMSAAADIRCMAGDRAILRLIHFVEENERAISQAEVLRQADMETFLELVRDSGDSSWRLLQNCSSTIKPDEQGVPLALTLTERFLGGEGACRIQGGGFAGSIQTYVPLHVFAAYTEFMESVFGPGSVVPLRIRKPGHSVIRCPKGRE</sequence>
<dbReference type="PRINTS" id="PR00959">
    <property type="entry name" value="MEVGALKINASE"/>
</dbReference>
<evidence type="ECO:0000259" key="6">
    <source>
        <dbReference type="Pfam" id="PF00288"/>
    </source>
</evidence>
<dbReference type="RefSeq" id="WP_015414829.1">
    <property type="nucleotide sequence ID" value="NC_020409.1"/>
</dbReference>
<dbReference type="SUPFAM" id="SSF54211">
    <property type="entry name" value="Ribosomal protein S5 domain 2-like"/>
    <property type="match status" value="1"/>
</dbReference>
<dbReference type="Gene3D" id="3.30.70.890">
    <property type="entry name" value="GHMP kinase, C-terminal domain"/>
    <property type="match status" value="1"/>
</dbReference>
<gene>
    <name evidence="8" type="ordered locus">BN4_11550</name>
</gene>
<dbReference type="InterPro" id="IPR006203">
    <property type="entry name" value="GHMP_knse_ATP-bd_CS"/>
</dbReference>
<dbReference type="HOGENOM" id="CLU_017814_8_0_7"/>
<dbReference type="PANTHER" id="PTHR10457">
    <property type="entry name" value="MEVALONATE KINASE/GALACTOKINASE"/>
    <property type="match status" value="1"/>
</dbReference>
<proteinExistence type="inferred from homology"/>
<dbReference type="BioCyc" id="DPIE1322246:BN4_RS07760-MONOMER"/>
<dbReference type="OrthoDB" id="250531at2"/>
<dbReference type="GO" id="GO:0004335">
    <property type="term" value="F:galactokinase activity"/>
    <property type="evidence" value="ECO:0007669"/>
    <property type="project" value="UniProtKB-EC"/>
</dbReference>
<dbReference type="EMBL" id="FO203427">
    <property type="protein sequence ID" value="CCH48785.1"/>
    <property type="molecule type" value="Genomic_DNA"/>
</dbReference>
<evidence type="ECO:0000313" key="8">
    <source>
        <dbReference type="EMBL" id="CCH48785.1"/>
    </source>
</evidence>
<feature type="domain" description="GHMP kinase N-terminal" evidence="6">
    <location>
        <begin position="127"/>
        <end position="214"/>
    </location>
</feature>
<evidence type="ECO:0000256" key="4">
    <source>
        <dbReference type="ARBA" id="ARBA00022777"/>
    </source>
</evidence>
<dbReference type="Proteomes" id="UP000011724">
    <property type="component" value="Chromosome"/>
</dbReference>
<dbReference type="Pfam" id="PF00288">
    <property type="entry name" value="GHMP_kinases_N"/>
    <property type="match status" value="1"/>
</dbReference>
<keyword evidence="5" id="KW-0067">ATP-binding</keyword>
<keyword evidence="2 8" id="KW-0808">Transferase</keyword>
<dbReference type="GO" id="GO:0005829">
    <property type="term" value="C:cytosol"/>
    <property type="evidence" value="ECO:0007669"/>
    <property type="project" value="TreeGrafter"/>
</dbReference>
<dbReference type="PROSITE" id="PS00627">
    <property type="entry name" value="GHMP_KINASES_ATP"/>
    <property type="match status" value="1"/>
</dbReference>
<dbReference type="InterPro" id="IPR006206">
    <property type="entry name" value="Mevalonate/galactokinase"/>
</dbReference>
<reference evidence="9" key="2">
    <citation type="journal article" date="2013" name="Stand. Genomic Sci.">
        <title>Complete genome sequence of Desulfocapsa sulfexigens, a marine deltaproteobacterium specialized in disproportionating inorganic sulfur compounds.</title>
        <authorList>
            <person name="Finster K.W."/>
            <person name="Kjeldsen K.U."/>
            <person name="Kube M."/>
            <person name="Reinhardt R."/>
            <person name="Mussmann M."/>
            <person name="Amann R."/>
            <person name="Schreiber L."/>
        </authorList>
    </citation>
    <scope>NUCLEOTIDE SEQUENCE [LARGE SCALE GENOMIC DNA]</scope>
    <source>
        <strain evidence="9">DSM 10523 / SB164P1</strain>
    </source>
</reference>
<dbReference type="Pfam" id="PF10509">
    <property type="entry name" value="GalKase_gal_bdg"/>
    <property type="match status" value="1"/>
</dbReference>
<evidence type="ECO:0000256" key="3">
    <source>
        <dbReference type="ARBA" id="ARBA00022741"/>
    </source>
</evidence>
<dbReference type="PRINTS" id="PR00473">
    <property type="entry name" value="GALCTOKINASE"/>
</dbReference>
<dbReference type="STRING" id="1322246.BN4_11550"/>
<dbReference type="Gene3D" id="3.30.230.10">
    <property type="match status" value="1"/>
</dbReference>
<organism evidence="8 9">
    <name type="scientific">Pseudodesulfovibrio piezophilus (strain DSM 21447 / JCM 15486 / C1TLV30)</name>
    <name type="common">Desulfovibrio piezophilus</name>
    <dbReference type="NCBI Taxonomy" id="1322246"/>
    <lineage>
        <taxon>Bacteria</taxon>
        <taxon>Pseudomonadati</taxon>
        <taxon>Thermodesulfobacteriota</taxon>
        <taxon>Desulfovibrionia</taxon>
        <taxon>Desulfovibrionales</taxon>
        <taxon>Desulfovibrionaceae</taxon>
    </lineage>
</organism>